<protein>
    <recommendedName>
        <fullName evidence="3">Thioesterase domain-containing protein</fullName>
    </recommendedName>
</protein>
<gene>
    <name evidence="4" type="ORF">GCM10010387_66950</name>
</gene>
<dbReference type="EMBL" id="BMWG01000043">
    <property type="protein sequence ID" value="GGZ64334.1"/>
    <property type="molecule type" value="Genomic_DNA"/>
</dbReference>
<evidence type="ECO:0000259" key="3">
    <source>
        <dbReference type="Pfam" id="PF00975"/>
    </source>
</evidence>
<dbReference type="Gene3D" id="3.40.50.1820">
    <property type="entry name" value="alpha/beta hydrolase"/>
    <property type="match status" value="2"/>
</dbReference>
<sequence>MTCECTPRSAGEIAPDDIGLIQVRQPSVRSSYRMICLPSRRNSASDYLAMSDLLLPTVELLVVRYPEPADDEHPPADAAELVDKIFRAVEGWSDLPLALFGHGFGADLAHGLAQRLERETDAGPLTLFVSGRTGPCHRGPLGPPALGCRVVAIAGRHDPCAPLPGVRDWRRATSGRFDLEVLPGGRDYLCSHRREVVNLVHDQLISLRGTDPDPDRPRQAPDPGRPRQLPDPGRPRPAPTDLRRTGPPPKRGA</sequence>
<dbReference type="InterPro" id="IPR012223">
    <property type="entry name" value="TEII"/>
</dbReference>
<evidence type="ECO:0000256" key="1">
    <source>
        <dbReference type="ARBA" id="ARBA00007169"/>
    </source>
</evidence>
<feature type="region of interest" description="Disordered" evidence="2">
    <location>
        <begin position="205"/>
        <end position="253"/>
    </location>
</feature>
<dbReference type="SUPFAM" id="SSF53474">
    <property type="entry name" value="alpha/beta-Hydrolases"/>
    <property type="match status" value="1"/>
</dbReference>
<organism evidence="4 5">
    <name type="scientific">Streptomyces inusitatus</name>
    <dbReference type="NCBI Taxonomy" id="68221"/>
    <lineage>
        <taxon>Bacteria</taxon>
        <taxon>Bacillati</taxon>
        <taxon>Actinomycetota</taxon>
        <taxon>Actinomycetes</taxon>
        <taxon>Kitasatosporales</taxon>
        <taxon>Streptomycetaceae</taxon>
        <taxon>Streptomyces</taxon>
    </lineage>
</organism>
<evidence type="ECO:0000313" key="4">
    <source>
        <dbReference type="EMBL" id="GGZ64334.1"/>
    </source>
</evidence>
<dbReference type="PANTHER" id="PTHR11487">
    <property type="entry name" value="THIOESTERASE"/>
    <property type="match status" value="1"/>
</dbReference>
<dbReference type="RefSeq" id="WP_190127083.1">
    <property type="nucleotide sequence ID" value="NZ_BMWG01000043.1"/>
</dbReference>
<comment type="caution">
    <text evidence="4">The sequence shown here is derived from an EMBL/GenBank/DDBJ whole genome shotgun (WGS) entry which is preliminary data.</text>
</comment>
<dbReference type="GO" id="GO:0008610">
    <property type="term" value="P:lipid biosynthetic process"/>
    <property type="evidence" value="ECO:0007669"/>
    <property type="project" value="TreeGrafter"/>
</dbReference>
<proteinExistence type="inferred from homology"/>
<name>A0A918QPQ6_9ACTN</name>
<feature type="domain" description="Thioesterase" evidence="3">
    <location>
        <begin position="34"/>
        <end position="135"/>
    </location>
</feature>
<reference evidence="4" key="1">
    <citation type="journal article" date="2014" name="Int. J. Syst. Evol. Microbiol.">
        <title>Complete genome sequence of Corynebacterium casei LMG S-19264T (=DSM 44701T), isolated from a smear-ripened cheese.</title>
        <authorList>
            <consortium name="US DOE Joint Genome Institute (JGI-PGF)"/>
            <person name="Walter F."/>
            <person name="Albersmeier A."/>
            <person name="Kalinowski J."/>
            <person name="Ruckert C."/>
        </authorList>
    </citation>
    <scope>NUCLEOTIDE SEQUENCE</scope>
    <source>
        <strain evidence="4">JCM 4988</strain>
    </source>
</reference>
<comment type="similarity">
    <text evidence="1">Belongs to the thioesterase family.</text>
</comment>
<dbReference type="InterPro" id="IPR029058">
    <property type="entry name" value="AB_hydrolase_fold"/>
</dbReference>
<keyword evidence="5" id="KW-1185">Reference proteome</keyword>
<dbReference type="InterPro" id="IPR001031">
    <property type="entry name" value="Thioesterase"/>
</dbReference>
<dbReference type="Pfam" id="PF00975">
    <property type="entry name" value="Thioesterase"/>
    <property type="match status" value="1"/>
</dbReference>
<dbReference type="Proteomes" id="UP000630936">
    <property type="component" value="Unassembled WGS sequence"/>
</dbReference>
<accession>A0A918QPQ6</accession>
<evidence type="ECO:0000256" key="2">
    <source>
        <dbReference type="SAM" id="MobiDB-lite"/>
    </source>
</evidence>
<evidence type="ECO:0000313" key="5">
    <source>
        <dbReference type="Proteomes" id="UP000630936"/>
    </source>
</evidence>
<feature type="compositionally biased region" description="Basic and acidic residues" evidence="2">
    <location>
        <begin position="210"/>
        <end position="219"/>
    </location>
</feature>
<reference evidence="4" key="2">
    <citation type="submission" date="2020-09" db="EMBL/GenBank/DDBJ databases">
        <authorList>
            <person name="Sun Q."/>
            <person name="Ohkuma M."/>
        </authorList>
    </citation>
    <scope>NUCLEOTIDE SEQUENCE</scope>
    <source>
        <strain evidence="4">JCM 4988</strain>
    </source>
</reference>
<dbReference type="AlphaFoldDB" id="A0A918QPQ6"/>
<dbReference type="PANTHER" id="PTHR11487:SF0">
    <property type="entry name" value="S-ACYL FATTY ACID SYNTHASE THIOESTERASE, MEDIUM CHAIN"/>
    <property type="match status" value="1"/>
</dbReference>